<sequence>MKGTKTVTPSFKDIQDLLNQEEEWLKRLKDSLAKAENLKNSMTSILDNFEHRLFRLESTVMPMYKYTGYLQQKQQSGLVSEVVILCNVSYSDISRTLKVIDNVMNLYSMASEANSILKDLHPSENLENYLKYMGHLKDAICFFRTDDVYKNQMEHMKSTYEFGISALEQEFKNVLRKESVVVKASDVLDCISDGYDSVTEKVQELELITADGMETLSRISQWLIDSSYATNYLNIYGELRATVDLQTLQR</sequence>
<dbReference type="Gene3D" id="1.20.1280.170">
    <property type="entry name" value="Exocyst complex component Exo70"/>
    <property type="match status" value="1"/>
</dbReference>
<dbReference type="OrthoDB" id="1922221at2759"/>
<dbReference type="Pfam" id="PF20669">
    <property type="entry name" value="Exo70_N"/>
    <property type="match status" value="1"/>
</dbReference>
<evidence type="ECO:0000313" key="4">
    <source>
        <dbReference type="WBParaSite" id="SBAD_0001162201-mRNA-1"/>
    </source>
</evidence>
<evidence type="ECO:0000313" key="2">
    <source>
        <dbReference type="EMBL" id="VDP38230.1"/>
    </source>
</evidence>
<reference evidence="4" key="1">
    <citation type="submission" date="2016-06" db="UniProtKB">
        <authorList>
            <consortium name="WormBaseParasite"/>
        </authorList>
    </citation>
    <scope>IDENTIFICATION</scope>
</reference>
<name>A0A183J5U0_9BILA</name>
<dbReference type="Proteomes" id="UP000270296">
    <property type="component" value="Unassembled WGS sequence"/>
</dbReference>
<dbReference type="WBParaSite" id="SBAD_0001162201-mRNA-1">
    <property type="protein sequence ID" value="SBAD_0001162201-mRNA-1"/>
    <property type="gene ID" value="SBAD_0001162201"/>
</dbReference>
<protein>
    <submittedName>
        <fullName evidence="4">Exocyst complex component 7</fullName>
    </submittedName>
</protein>
<dbReference type="SUPFAM" id="SSF74788">
    <property type="entry name" value="Cullin repeat-like"/>
    <property type="match status" value="1"/>
</dbReference>
<dbReference type="AlphaFoldDB" id="A0A183J5U0"/>
<proteinExistence type="predicted"/>
<evidence type="ECO:0000313" key="3">
    <source>
        <dbReference type="Proteomes" id="UP000270296"/>
    </source>
</evidence>
<keyword evidence="3" id="KW-1185">Reference proteome</keyword>
<reference evidence="2 3" key="2">
    <citation type="submission" date="2018-11" db="EMBL/GenBank/DDBJ databases">
        <authorList>
            <consortium name="Pathogen Informatics"/>
        </authorList>
    </citation>
    <scope>NUCLEOTIDE SEQUENCE [LARGE SCALE GENOMIC DNA]</scope>
</reference>
<accession>A0A183J5U0</accession>
<evidence type="ECO:0000256" key="1">
    <source>
        <dbReference type="SAM" id="Coils"/>
    </source>
</evidence>
<feature type="coiled-coil region" evidence="1">
    <location>
        <begin position="18"/>
        <end position="52"/>
    </location>
</feature>
<gene>
    <name evidence="2" type="ORF">SBAD_LOCUS11238</name>
</gene>
<keyword evidence="1" id="KW-0175">Coiled coil</keyword>
<organism evidence="4">
    <name type="scientific">Soboliphyme baturini</name>
    <dbReference type="NCBI Taxonomy" id="241478"/>
    <lineage>
        <taxon>Eukaryota</taxon>
        <taxon>Metazoa</taxon>
        <taxon>Ecdysozoa</taxon>
        <taxon>Nematoda</taxon>
        <taxon>Enoplea</taxon>
        <taxon>Dorylaimia</taxon>
        <taxon>Dioctophymatida</taxon>
        <taxon>Dioctophymatoidea</taxon>
        <taxon>Soboliphymatidae</taxon>
        <taxon>Soboliphyme</taxon>
    </lineage>
</organism>
<dbReference type="EMBL" id="UZAM01015303">
    <property type="protein sequence ID" value="VDP38230.1"/>
    <property type="molecule type" value="Genomic_DNA"/>
</dbReference>
<dbReference type="InterPro" id="IPR016159">
    <property type="entry name" value="Cullin_repeat-like_dom_sf"/>
</dbReference>